<feature type="region of interest" description="Disordered" evidence="1">
    <location>
        <begin position="232"/>
        <end position="255"/>
    </location>
</feature>
<dbReference type="EMBL" id="JACBZD010000002">
    <property type="protein sequence ID" value="NYI08231.1"/>
    <property type="molecule type" value="Genomic_DNA"/>
</dbReference>
<name>A0A853ACF7_9ACTN</name>
<dbReference type="Proteomes" id="UP000567795">
    <property type="component" value="Unassembled WGS sequence"/>
</dbReference>
<dbReference type="AlphaFoldDB" id="A0A853ACF7"/>
<evidence type="ECO:0000259" key="2">
    <source>
        <dbReference type="Pfam" id="PF17765"/>
    </source>
</evidence>
<feature type="region of interest" description="Disordered" evidence="1">
    <location>
        <begin position="275"/>
        <end position="356"/>
    </location>
</feature>
<protein>
    <recommendedName>
        <fullName evidence="2">MmyB-like transcription regulator ligand binding domain-containing protein</fullName>
    </recommendedName>
</protein>
<gene>
    <name evidence="3" type="ORF">FHU37_005260</name>
</gene>
<reference evidence="3 4" key="1">
    <citation type="submission" date="2020-07" db="EMBL/GenBank/DDBJ databases">
        <title>Sequencing the genomes of 1000 actinobacteria strains.</title>
        <authorList>
            <person name="Klenk H.-P."/>
        </authorList>
    </citation>
    <scope>NUCLEOTIDE SEQUENCE [LARGE SCALE GENOMIC DNA]</scope>
    <source>
        <strain evidence="3 4">DSM 42178</strain>
    </source>
</reference>
<evidence type="ECO:0000313" key="4">
    <source>
        <dbReference type="Proteomes" id="UP000567795"/>
    </source>
</evidence>
<sequence>MSLTWYTWLEQGRNINVSREVLGGIARALALAPAERAHLFRLAGEGDPCEPEAVEEEPTATDDVSGFVELLAPNPAYAMTPWFDLVAWNRPAAALMGLPRQRPAGALNALAMMFEDERWRVTMPDWEREARWIVGLLRAASAQQLANPRFGELIRHLSDTSELFRAWWTSHDVEEFTPSVRRLWYPEVGELRLNYMRFVVEGRPGLSVVVHFAPPGSPEAERLERLVRARSGAPVPAPPAGAPVESAGAAEPVDAAEAPAPVAMEVPVPVAVPEPPARPEAPAVAEYPDGVPVTAAGPALTPGSGAGRRPAEGRPVSGRPADGVGQYGTAGGRRHGPHPAAPTPLTPRGRRGPSVR</sequence>
<feature type="compositionally biased region" description="Low complexity" evidence="1">
    <location>
        <begin position="242"/>
        <end position="255"/>
    </location>
</feature>
<accession>A0A853ACF7</accession>
<dbReference type="PANTHER" id="PTHR35010">
    <property type="entry name" value="BLL4672 PROTEIN-RELATED"/>
    <property type="match status" value="1"/>
</dbReference>
<evidence type="ECO:0000256" key="1">
    <source>
        <dbReference type="SAM" id="MobiDB-lite"/>
    </source>
</evidence>
<comment type="caution">
    <text evidence="3">The sequence shown here is derived from an EMBL/GenBank/DDBJ whole genome shotgun (WGS) entry which is preliminary data.</text>
</comment>
<organism evidence="3 4">
    <name type="scientific">Allostreptomyces psammosilenae</name>
    <dbReference type="NCBI Taxonomy" id="1892865"/>
    <lineage>
        <taxon>Bacteria</taxon>
        <taxon>Bacillati</taxon>
        <taxon>Actinomycetota</taxon>
        <taxon>Actinomycetes</taxon>
        <taxon>Kitasatosporales</taxon>
        <taxon>Streptomycetaceae</taxon>
        <taxon>Allostreptomyces</taxon>
    </lineage>
</organism>
<dbReference type="Gene3D" id="3.30.450.180">
    <property type="match status" value="1"/>
</dbReference>
<evidence type="ECO:0000313" key="3">
    <source>
        <dbReference type="EMBL" id="NYI08231.1"/>
    </source>
</evidence>
<feature type="domain" description="MmyB-like transcription regulator ligand binding" evidence="2">
    <location>
        <begin position="66"/>
        <end position="226"/>
    </location>
</feature>
<dbReference type="InterPro" id="IPR041413">
    <property type="entry name" value="MLTR_LBD"/>
</dbReference>
<dbReference type="Pfam" id="PF17765">
    <property type="entry name" value="MLTR_LBD"/>
    <property type="match status" value="1"/>
</dbReference>
<keyword evidence="4" id="KW-1185">Reference proteome</keyword>
<proteinExistence type="predicted"/>